<proteinExistence type="predicted"/>
<reference evidence="2 3" key="1">
    <citation type="submission" date="2019-07" db="EMBL/GenBank/DDBJ databases">
        <title>R&amp;d 2014.</title>
        <authorList>
            <person name="Klenk H.-P."/>
        </authorList>
    </citation>
    <scope>NUCLEOTIDE SEQUENCE [LARGE SCALE GENOMIC DNA]</scope>
    <source>
        <strain evidence="2 3">DSM 45764</strain>
    </source>
</reference>
<sequence length="99" mass="10091">MQAFQSVARDNARGVDLLPGGPVRCHTAPVTTPVPLRHPPPGPPEPDRLGAVLRGTTVAVVAMGASRAVPDAVPRAAFEGARPMTDAEHDARVDAGAAG</sequence>
<protein>
    <submittedName>
        <fullName evidence="2">Uncharacterized protein</fullName>
    </submittedName>
</protein>
<evidence type="ECO:0000256" key="1">
    <source>
        <dbReference type="SAM" id="MobiDB-lite"/>
    </source>
</evidence>
<dbReference type="AlphaFoldDB" id="A0A562IKX0"/>
<organism evidence="2 3">
    <name type="scientific">Modestobacter roseus</name>
    <dbReference type="NCBI Taxonomy" id="1181884"/>
    <lineage>
        <taxon>Bacteria</taxon>
        <taxon>Bacillati</taxon>
        <taxon>Actinomycetota</taxon>
        <taxon>Actinomycetes</taxon>
        <taxon>Geodermatophilales</taxon>
        <taxon>Geodermatophilaceae</taxon>
        <taxon>Modestobacter</taxon>
    </lineage>
</organism>
<accession>A0A562IKX0</accession>
<feature type="region of interest" description="Disordered" evidence="1">
    <location>
        <begin position="80"/>
        <end position="99"/>
    </location>
</feature>
<gene>
    <name evidence="2" type="ORF">JD78_00157</name>
</gene>
<dbReference type="Proteomes" id="UP000321490">
    <property type="component" value="Unassembled WGS sequence"/>
</dbReference>
<keyword evidence="3" id="KW-1185">Reference proteome</keyword>
<evidence type="ECO:0000313" key="3">
    <source>
        <dbReference type="Proteomes" id="UP000321490"/>
    </source>
</evidence>
<comment type="caution">
    <text evidence="2">The sequence shown here is derived from an EMBL/GenBank/DDBJ whole genome shotgun (WGS) entry which is preliminary data.</text>
</comment>
<dbReference type="EMBL" id="VLKF01000001">
    <property type="protein sequence ID" value="TWH71659.1"/>
    <property type="molecule type" value="Genomic_DNA"/>
</dbReference>
<name>A0A562IKX0_9ACTN</name>
<evidence type="ECO:0000313" key="2">
    <source>
        <dbReference type="EMBL" id="TWH71659.1"/>
    </source>
</evidence>
<feature type="region of interest" description="Disordered" evidence="1">
    <location>
        <begin position="1"/>
        <end position="47"/>
    </location>
</feature>